<dbReference type="AlphaFoldDB" id="A0A0M0BPL0"/>
<gene>
    <name evidence="1" type="ORF">AC477_04905</name>
</gene>
<comment type="caution">
    <text evidence="1">The sequence shown here is derived from an EMBL/GenBank/DDBJ whole genome shotgun (WGS) entry which is preliminary data.</text>
</comment>
<dbReference type="Proteomes" id="UP000037237">
    <property type="component" value="Unassembled WGS sequence"/>
</dbReference>
<organism evidence="1 2">
    <name type="scientific">miscellaneous Crenarchaeota group-1 archaeon SG8-32-1</name>
    <dbReference type="NCBI Taxonomy" id="1685124"/>
    <lineage>
        <taxon>Archaea</taxon>
        <taxon>Candidatus Bathyarchaeota</taxon>
        <taxon>MCG-1</taxon>
    </lineage>
</organism>
<reference evidence="1 2" key="1">
    <citation type="submission" date="2015-06" db="EMBL/GenBank/DDBJ databases">
        <title>New insights into the roles of widespread benthic archaea in carbon and nitrogen cycling.</title>
        <authorList>
            <person name="Lazar C.S."/>
            <person name="Baker B.J."/>
            <person name="Seitz K.W."/>
            <person name="Hyde A.S."/>
            <person name="Dick G.J."/>
            <person name="Hinrichs K.-U."/>
            <person name="Teske A.P."/>
        </authorList>
    </citation>
    <scope>NUCLEOTIDE SEQUENCE [LARGE SCALE GENOMIC DNA]</scope>
    <source>
        <strain evidence="1">SG8-32-1</strain>
    </source>
</reference>
<sequence>MNSRHLRIVAVIVLLAIISYTFSVIIWMNNLTNGPLEIEPLIECKVSNIEEYSNDYVFKLTQGSTQQVNFTLTSKTDQKLTIPLDFWLLAFHSETYNGELDSFIPSNNPTRFHYNQSAQDELFNYTLSHNQLILQPHQSNSTIITLNIAEIAPFGYYAFSVRLGNWEVTKQKSWQLSVIVDPKLE</sequence>
<name>A0A0M0BPL0_9ARCH</name>
<dbReference type="EMBL" id="LFWU01000123">
    <property type="protein sequence ID" value="KON30488.1"/>
    <property type="molecule type" value="Genomic_DNA"/>
</dbReference>
<proteinExistence type="predicted"/>
<evidence type="ECO:0000313" key="1">
    <source>
        <dbReference type="EMBL" id="KON30488.1"/>
    </source>
</evidence>
<protein>
    <submittedName>
        <fullName evidence="1">Uncharacterized protein</fullName>
    </submittedName>
</protein>
<accession>A0A0M0BPL0</accession>
<evidence type="ECO:0000313" key="2">
    <source>
        <dbReference type="Proteomes" id="UP000037237"/>
    </source>
</evidence>